<proteinExistence type="predicted"/>
<feature type="signal peptide" evidence="4">
    <location>
        <begin position="1"/>
        <end position="24"/>
    </location>
</feature>
<evidence type="ECO:0000256" key="4">
    <source>
        <dbReference type="SAM" id="SignalP"/>
    </source>
</evidence>
<sequence length="271" mass="29100">MRRLIPALAALALVVTLPAAPAAAAPEKAPKKPFCATHKCLALTFDDGPGPYTTRLLATLKKYDAKATFFVIGREVNKHQTLLKNIAKAGHQIGNHTWSHPWLTELTRTEVYDQVNETHKLIKKVTGKAPTVMRAPGGLTDDTVREIAAKFGMVLIPGTTSTGDWVAENRQVGLLTAKALEVAGRGEVILMHETVKQTVDSMPKVLATLKKQGYHFVTASTLLEGVKLTPGQSYPAPPPAPEGKDDDGVDDDGQLLEDEDDPFGGQPAGEV</sequence>
<dbReference type="RefSeq" id="WP_137245741.1">
    <property type="nucleotide sequence ID" value="NZ_SZQA01000002.1"/>
</dbReference>
<evidence type="ECO:0000256" key="3">
    <source>
        <dbReference type="SAM" id="MobiDB-lite"/>
    </source>
</evidence>
<feature type="chain" id="PRO_5020929383" evidence="4">
    <location>
        <begin position="25"/>
        <end position="271"/>
    </location>
</feature>
<dbReference type="PROSITE" id="PS51677">
    <property type="entry name" value="NODB"/>
    <property type="match status" value="1"/>
</dbReference>
<gene>
    <name evidence="6" type="ORF">FDA94_04630</name>
</gene>
<accession>A0A4U3MNA2</accession>
<dbReference type="EMBL" id="SZQA01000002">
    <property type="protein sequence ID" value="TKK91041.1"/>
    <property type="molecule type" value="Genomic_DNA"/>
</dbReference>
<dbReference type="Proteomes" id="UP000308705">
    <property type="component" value="Unassembled WGS sequence"/>
</dbReference>
<dbReference type="Pfam" id="PF01522">
    <property type="entry name" value="Polysacc_deac_1"/>
    <property type="match status" value="1"/>
</dbReference>
<keyword evidence="7" id="KW-1185">Reference proteome</keyword>
<evidence type="ECO:0000313" key="6">
    <source>
        <dbReference type="EMBL" id="TKK91041.1"/>
    </source>
</evidence>
<evidence type="ECO:0000256" key="1">
    <source>
        <dbReference type="ARBA" id="ARBA00022723"/>
    </source>
</evidence>
<organism evidence="6 7">
    <name type="scientific">Herbidospora galbida</name>
    <dbReference type="NCBI Taxonomy" id="2575442"/>
    <lineage>
        <taxon>Bacteria</taxon>
        <taxon>Bacillati</taxon>
        <taxon>Actinomycetota</taxon>
        <taxon>Actinomycetes</taxon>
        <taxon>Streptosporangiales</taxon>
        <taxon>Streptosporangiaceae</taxon>
        <taxon>Herbidospora</taxon>
    </lineage>
</organism>
<dbReference type="AlphaFoldDB" id="A0A4U3MNA2"/>
<dbReference type="GO" id="GO:0016020">
    <property type="term" value="C:membrane"/>
    <property type="evidence" value="ECO:0007669"/>
    <property type="project" value="TreeGrafter"/>
</dbReference>
<name>A0A4U3MNA2_9ACTN</name>
<dbReference type="GO" id="GO:0016810">
    <property type="term" value="F:hydrolase activity, acting on carbon-nitrogen (but not peptide) bonds"/>
    <property type="evidence" value="ECO:0007669"/>
    <property type="project" value="InterPro"/>
</dbReference>
<dbReference type="GO" id="GO:0046872">
    <property type="term" value="F:metal ion binding"/>
    <property type="evidence" value="ECO:0007669"/>
    <property type="project" value="UniProtKB-KW"/>
</dbReference>
<dbReference type="InterPro" id="IPR002509">
    <property type="entry name" value="NODB_dom"/>
</dbReference>
<dbReference type="InterPro" id="IPR050248">
    <property type="entry name" value="Polysacc_deacetylase_ArnD"/>
</dbReference>
<reference evidence="6 7" key="1">
    <citation type="submission" date="2019-04" db="EMBL/GenBank/DDBJ databases">
        <title>Herbidospora sp. NEAU-GS14.nov., a novel actinomycete isolated from soil.</title>
        <authorList>
            <person name="Han L."/>
        </authorList>
    </citation>
    <scope>NUCLEOTIDE SEQUENCE [LARGE SCALE GENOMIC DNA]</scope>
    <source>
        <strain evidence="6 7">NEAU-GS14</strain>
    </source>
</reference>
<keyword evidence="1" id="KW-0479">Metal-binding</keyword>
<dbReference type="Gene3D" id="3.20.20.370">
    <property type="entry name" value="Glycoside hydrolase/deacetylase"/>
    <property type="match status" value="1"/>
</dbReference>
<dbReference type="PANTHER" id="PTHR10587:SF133">
    <property type="entry name" value="CHITIN DEACETYLASE 1-RELATED"/>
    <property type="match status" value="1"/>
</dbReference>
<dbReference type="PANTHER" id="PTHR10587">
    <property type="entry name" value="GLYCOSYL TRANSFERASE-RELATED"/>
    <property type="match status" value="1"/>
</dbReference>
<keyword evidence="2" id="KW-0378">Hydrolase</keyword>
<dbReference type="OrthoDB" id="3521160at2"/>
<comment type="caution">
    <text evidence="6">The sequence shown here is derived from an EMBL/GenBank/DDBJ whole genome shotgun (WGS) entry which is preliminary data.</text>
</comment>
<dbReference type="GO" id="GO:0005975">
    <property type="term" value="P:carbohydrate metabolic process"/>
    <property type="evidence" value="ECO:0007669"/>
    <property type="project" value="InterPro"/>
</dbReference>
<dbReference type="InterPro" id="IPR011330">
    <property type="entry name" value="Glyco_hydro/deAcase_b/a-brl"/>
</dbReference>
<evidence type="ECO:0000313" key="7">
    <source>
        <dbReference type="Proteomes" id="UP000308705"/>
    </source>
</evidence>
<dbReference type="SUPFAM" id="SSF88713">
    <property type="entry name" value="Glycoside hydrolase/deacetylase"/>
    <property type="match status" value="1"/>
</dbReference>
<keyword evidence="4" id="KW-0732">Signal</keyword>
<feature type="domain" description="NodB homology" evidence="5">
    <location>
        <begin position="39"/>
        <end position="217"/>
    </location>
</feature>
<protein>
    <submittedName>
        <fullName evidence="6">Polysaccharide deacetylase family protein</fullName>
    </submittedName>
</protein>
<feature type="compositionally biased region" description="Acidic residues" evidence="3">
    <location>
        <begin position="244"/>
        <end position="262"/>
    </location>
</feature>
<feature type="region of interest" description="Disordered" evidence="3">
    <location>
        <begin position="228"/>
        <end position="271"/>
    </location>
</feature>
<dbReference type="CDD" id="cd10917">
    <property type="entry name" value="CE4_NodB_like_6s_7s"/>
    <property type="match status" value="1"/>
</dbReference>
<evidence type="ECO:0000256" key="2">
    <source>
        <dbReference type="ARBA" id="ARBA00022801"/>
    </source>
</evidence>
<evidence type="ECO:0000259" key="5">
    <source>
        <dbReference type="PROSITE" id="PS51677"/>
    </source>
</evidence>